<evidence type="ECO:0000313" key="3">
    <source>
        <dbReference type="EMBL" id="KAA5829691.1"/>
    </source>
</evidence>
<dbReference type="AlphaFoldDB" id="A0A5M7BR64"/>
<dbReference type="PRINTS" id="PR00040">
    <property type="entry name" value="HTHMERR"/>
</dbReference>
<dbReference type="EMBL" id="VWPH01000012">
    <property type="protein sequence ID" value="KAA5829691.1"/>
    <property type="molecule type" value="Genomic_DNA"/>
</dbReference>
<dbReference type="InterPro" id="IPR047057">
    <property type="entry name" value="MerR_fam"/>
</dbReference>
<dbReference type="InterPro" id="IPR009061">
    <property type="entry name" value="DNA-bd_dom_put_sf"/>
</dbReference>
<protein>
    <submittedName>
        <fullName evidence="3">MerR family transcriptional regulator</fullName>
    </submittedName>
</protein>
<reference evidence="3 4" key="1">
    <citation type="submission" date="2019-09" db="EMBL/GenBank/DDBJ databases">
        <title>Draft genome sequence of the thermophilic Saccharopolyspora hirsuta VKM Ac-666T.</title>
        <authorList>
            <person name="Lobastova T.G."/>
            <person name="Fokina V."/>
            <person name="Bragin E.Y."/>
            <person name="Shtratnikova V.Y."/>
            <person name="Starodumova I.P."/>
            <person name="Tarlachkov S.V."/>
            <person name="Donova M.V."/>
        </authorList>
    </citation>
    <scope>NUCLEOTIDE SEQUENCE [LARGE SCALE GENOMIC DNA]</scope>
    <source>
        <strain evidence="3 4">VKM Ac-666</strain>
    </source>
</reference>
<dbReference type="GO" id="GO:0003700">
    <property type="term" value="F:DNA-binding transcription factor activity"/>
    <property type="evidence" value="ECO:0007669"/>
    <property type="project" value="InterPro"/>
</dbReference>
<dbReference type="PANTHER" id="PTHR30204">
    <property type="entry name" value="REDOX-CYCLING DRUG-SENSING TRANSCRIPTIONAL ACTIVATOR SOXR"/>
    <property type="match status" value="1"/>
</dbReference>
<dbReference type="CDD" id="cd00592">
    <property type="entry name" value="HTH_MerR-like"/>
    <property type="match status" value="1"/>
</dbReference>
<gene>
    <name evidence="3" type="ORF">F1721_25225</name>
</gene>
<accession>A0A5M7BR64</accession>
<dbReference type="OrthoDB" id="9809391at2"/>
<dbReference type="RefSeq" id="WP_150069329.1">
    <property type="nucleotide sequence ID" value="NZ_VWPH01000012.1"/>
</dbReference>
<comment type="caution">
    <text evidence="3">The sequence shown here is derived from an EMBL/GenBank/DDBJ whole genome shotgun (WGS) entry which is preliminary data.</text>
</comment>
<dbReference type="GO" id="GO:0003677">
    <property type="term" value="F:DNA binding"/>
    <property type="evidence" value="ECO:0007669"/>
    <property type="project" value="UniProtKB-KW"/>
</dbReference>
<evidence type="ECO:0000256" key="1">
    <source>
        <dbReference type="ARBA" id="ARBA00023125"/>
    </source>
</evidence>
<dbReference type="Gene3D" id="1.10.1660.10">
    <property type="match status" value="1"/>
</dbReference>
<keyword evidence="4" id="KW-1185">Reference proteome</keyword>
<sequence>MNDTARYTIGELARRTGLSVKTIRFYSDTGVVPATDRTASGYRLYDVTAVSRLELVRTLRELGAGLDEVKQVLARETTLAQLASAHLGLLEEQMRVLRIRRAVLRAVVKLDRTTEEAKIMQELAKMPDEERNRLIDEFWDEVSADAEELNVTPGFTEWMRSAKPNLPDDPSTEQLEAWIELAELVQDQDFRRAVRALYQEHSDRRDAGEPMVEQEQAPKWWAITDEAKAAVESGAAPDSAEGRALADRLIALATGDWGKPDTPEFRREMADSYEGHDPRMSRYWELLAIINDWPRHPVTDEATRWLAAALRASAE</sequence>
<feature type="domain" description="HTH merR-type" evidence="2">
    <location>
        <begin position="6"/>
        <end position="75"/>
    </location>
</feature>
<dbReference type="Proteomes" id="UP000323946">
    <property type="component" value="Unassembled WGS sequence"/>
</dbReference>
<organism evidence="3 4">
    <name type="scientific">Saccharopolyspora hirsuta</name>
    <dbReference type="NCBI Taxonomy" id="1837"/>
    <lineage>
        <taxon>Bacteria</taxon>
        <taxon>Bacillati</taxon>
        <taxon>Actinomycetota</taxon>
        <taxon>Actinomycetes</taxon>
        <taxon>Pseudonocardiales</taxon>
        <taxon>Pseudonocardiaceae</taxon>
        <taxon>Saccharopolyspora</taxon>
    </lineage>
</organism>
<keyword evidence="1" id="KW-0238">DNA-binding</keyword>
<dbReference type="Gene3D" id="1.10.490.50">
    <property type="entry name" value="Antibiotic binding domain of TipA-like multidrug resistance regulators"/>
    <property type="match status" value="1"/>
</dbReference>
<dbReference type="Pfam" id="PF13411">
    <property type="entry name" value="MerR_1"/>
    <property type="match status" value="1"/>
</dbReference>
<evidence type="ECO:0000259" key="2">
    <source>
        <dbReference type="PROSITE" id="PS50937"/>
    </source>
</evidence>
<dbReference type="PROSITE" id="PS50937">
    <property type="entry name" value="HTH_MERR_2"/>
    <property type="match status" value="1"/>
</dbReference>
<dbReference type="SUPFAM" id="SSF46955">
    <property type="entry name" value="Putative DNA-binding domain"/>
    <property type="match status" value="1"/>
</dbReference>
<proteinExistence type="predicted"/>
<dbReference type="InterPro" id="IPR000551">
    <property type="entry name" value="MerR-type_HTH_dom"/>
</dbReference>
<dbReference type="SMR" id="A0A5M7BR64"/>
<dbReference type="InterPro" id="IPR036244">
    <property type="entry name" value="TipA-like_antibiotic-bd"/>
</dbReference>
<evidence type="ECO:0000313" key="4">
    <source>
        <dbReference type="Proteomes" id="UP000323946"/>
    </source>
</evidence>
<dbReference type="SMART" id="SM00422">
    <property type="entry name" value="HTH_MERR"/>
    <property type="match status" value="1"/>
</dbReference>
<dbReference type="PANTHER" id="PTHR30204:SF93">
    <property type="entry name" value="HTH MERR-TYPE DOMAIN-CONTAINING PROTEIN"/>
    <property type="match status" value="1"/>
</dbReference>
<name>A0A5M7BR64_SACHI</name>